<dbReference type="Proteomes" id="UP001281003">
    <property type="component" value="Unassembled WGS sequence"/>
</dbReference>
<feature type="transmembrane region" description="Helical" evidence="1">
    <location>
        <begin position="87"/>
        <end position="111"/>
    </location>
</feature>
<protein>
    <submittedName>
        <fullName evidence="2">Uncharacterized protein</fullName>
    </submittedName>
</protein>
<accession>A0AAE0PAM1</accession>
<keyword evidence="1" id="KW-0472">Membrane</keyword>
<name>A0AAE0PAM1_SORBR</name>
<keyword evidence="1" id="KW-0812">Transmembrane</keyword>
<gene>
    <name evidence="2" type="ORF">B0T20DRAFT_271475</name>
</gene>
<proteinExistence type="predicted"/>
<sequence>MKTCLSQCQELLPLSIILQARFWSSSPFQLSLIFFHLSKTFFHFAWDCTYSGKNVVCDPFVLASYPISLLPSSSFLSFQLVHDALQYFLYVSYLVSSGLLSLVVSFSILSLRFLLAFTPPSSPFVISFLFSPLFLPPYTLSYLFPS</sequence>
<keyword evidence="3" id="KW-1185">Reference proteome</keyword>
<evidence type="ECO:0000256" key="1">
    <source>
        <dbReference type="SAM" id="Phobius"/>
    </source>
</evidence>
<evidence type="ECO:0000313" key="2">
    <source>
        <dbReference type="EMBL" id="KAK3396447.1"/>
    </source>
</evidence>
<comment type="caution">
    <text evidence="2">The sequence shown here is derived from an EMBL/GenBank/DDBJ whole genome shotgun (WGS) entry which is preliminary data.</text>
</comment>
<reference evidence="2" key="2">
    <citation type="submission" date="2023-07" db="EMBL/GenBank/DDBJ databases">
        <authorList>
            <consortium name="Lawrence Berkeley National Laboratory"/>
            <person name="Haridas S."/>
            <person name="Hensen N."/>
            <person name="Bonometti L."/>
            <person name="Westerberg I."/>
            <person name="Brannstrom I.O."/>
            <person name="Guillou S."/>
            <person name="Cros-Aarteil S."/>
            <person name="Calhoun S."/>
            <person name="Kuo A."/>
            <person name="Mondo S."/>
            <person name="Pangilinan J."/>
            <person name="Riley R."/>
            <person name="LaButti K."/>
            <person name="Andreopoulos B."/>
            <person name="Lipzen A."/>
            <person name="Chen C."/>
            <person name="Yanf M."/>
            <person name="Daum C."/>
            <person name="Ng V."/>
            <person name="Clum A."/>
            <person name="Steindorff A."/>
            <person name="Ohm R."/>
            <person name="Martin F."/>
            <person name="Silar P."/>
            <person name="Natvig D."/>
            <person name="Lalanne C."/>
            <person name="Gautier V."/>
            <person name="Ament-velasquez S.L."/>
            <person name="Kruys A."/>
            <person name="Hutchinson M.I."/>
            <person name="Powell A.J."/>
            <person name="Barry K."/>
            <person name="Miller A.N."/>
            <person name="Grigoriev I.V."/>
            <person name="Debuchy R."/>
            <person name="Gladieux P."/>
            <person name="Thoren M.H."/>
            <person name="Johannesson H."/>
        </authorList>
    </citation>
    <scope>NUCLEOTIDE SEQUENCE</scope>
    <source>
        <strain evidence="2">FGSC 1904</strain>
    </source>
</reference>
<evidence type="ECO:0000313" key="3">
    <source>
        <dbReference type="Proteomes" id="UP001281003"/>
    </source>
</evidence>
<dbReference type="EMBL" id="JAUTDP010000009">
    <property type="protein sequence ID" value="KAK3396447.1"/>
    <property type="molecule type" value="Genomic_DNA"/>
</dbReference>
<keyword evidence="1" id="KW-1133">Transmembrane helix</keyword>
<organism evidence="2 3">
    <name type="scientific">Sordaria brevicollis</name>
    <dbReference type="NCBI Taxonomy" id="83679"/>
    <lineage>
        <taxon>Eukaryota</taxon>
        <taxon>Fungi</taxon>
        <taxon>Dikarya</taxon>
        <taxon>Ascomycota</taxon>
        <taxon>Pezizomycotina</taxon>
        <taxon>Sordariomycetes</taxon>
        <taxon>Sordariomycetidae</taxon>
        <taxon>Sordariales</taxon>
        <taxon>Sordariaceae</taxon>
        <taxon>Sordaria</taxon>
    </lineage>
</organism>
<reference evidence="2" key="1">
    <citation type="journal article" date="2023" name="Mol. Phylogenet. Evol.">
        <title>Genome-scale phylogeny and comparative genomics of the fungal order Sordariales.</title>
        <authorList>
            <person name="Hensen N."/>
            <person name="Bonometti L."/>
            <person name="Westerberg I."/>
            <person name="Brannstrom I.O."/>
            <person name="Guillou S."/>
            <person name="Cros-Aarteil S."/>
            <person name="Calhoun S."/>
            <person name="Haridas S."/>
            <person name="Kuo A."/>
            <person name="Mondo S."/>
            <person name="Pangilinan J."/>
            <person name="Riley R."/>
            <person name="LaButti K."/>
            <person name="Andreopoulos B."/>
            <person name="Lipzen A."/>
            <person name="Chen C."/>
            <person name="Yan M."/>
            <person name="Daum C."/>
            <person name="Ng V."/>
            <person name="Clum A."/>
            <person name="Steindorff A."/>
            <person name="Ohm R.A."/>
            <person name="Martin F."/>
            <person name="Silar P."/>
            <person name="Natvig D.O."/>
            <person name="Lalanne C."/>
            <person name="Gautier V."/>
            <person name="Ament-Velasquez S.L."/>
            <person name="Kruys A."/>
            <person name="Hutchinson M.I."/>
            <person name="Powell A.J."/>
            <person name="Barry K."/>
            <person name="Miller A.N."/>
            <person name="Grigoriev I.V."/>
            <person name="Debuchy R."/>
            <person name="Gladieux P."/>
            <person name="Hiltunen Thoren M."/>
            <person name="Johannesson H."/>
        </authorList>
    </citation>
    <scope>NUCLEOTIDE SEQUENCE</scope>
    <source>
        <strain evidence="2">FGSC 1904</strain>
    </source>
</reference>
<feature type="transmembrane region" description="Helical" evidence="1">
    <location>
        <begin position="123"/>
        <end position="144"/>
    </location>
</feature>
<dbReference type="AlphaFoldDB" id="A0AAE0PAM1"/>